<organism evidence="1 2">
    <name type="scientific">Nocardia brasiliensis</name>
    <dbReference type="NCBI Taxonomy" id="37326"/>
    <lineage>
        <taxon>Bacteria</taxon>
        <taxon>Bacillati</taxon>
        <taxon>Actinomycetota</taxon>
        <taxon>Actinomycetes</taxon>
        <taxon>Mycobacteriales</taxon>
        <taxon>Nocardiaceae</taxon>
        <taxon>Nocardia</taxon>
    </lineage>
</organism>
<dbReference type="Proteomes" id="UP000501705">
    <property type="component" value="Chromosome"/>
</dbReference>
<evidence type="ECO:0000313" key="2">
    <source>
        <dbReference type="Proteomes" id="UP000501705"/>
    </source>
</evidence>
<accession>A0A6G9XVJ9</accession>
<dbReference type="RefSeq" id="WP_167464038.1">
    <property type="nucleotide sequence ID" value="NZ_CP046171.1"/>
</dbReference>
<gene>
    <name evidence="1" type="ORF">F5X71_23775</name>
</gene>
<evidence type="ECO:0000313" key="1">
    <source>
        <dbReference type="EMBL" id="QIS04939.1"/>
    </source>
</evidence>
<dbReference type="EMBL" id="CP046171">
    <property type="protein sequence ID" value="QIS04939.1"/>
    <property type="molecule type" value="Genomic_DNA"/>
</dbReference>
<protein>
    <submittedName>
        <fullName evidence="1">Uncharacterized protein</fullName>
    </submittedName>
</protein>
<proteinExistence type="predicted"/>
<reference evidence="1 2" key="1">
    <citation type="journal article" date="2019" name="ACS Chem. Biol.">
        <title>Identification and Mobilization of a Cryptic Antibiotic Biosynthesis Gene Locus from a Human-Pathogenic Nocardia Isolate.</title>
        <authorList>
            <person name="Herisse M."/>
            <person name="Ishida K."/>
            <person name="Porter J.L."/>
            <person name="Howden B."/>
            <person name="Hertweck C."/>
            <person name="Stinear T.P."/>
            <person name="Pidot S.J."/>
        </authorList>
    </citation>
    <scope>NUCLEOTIDE SEQUENCE [LARGE SCALE GENOMIC DNA]</scope>
    <source>
        <strain evidence="1 2">AUSMDU00024985</strain>
    </source>
</reference>
<name>A0A6G9XVJ9_NOCBR</name>
<dbReference type="AlphaFoldDB" id="A0A6G9XVJ9"/>
<sequence length="59" mass="6498">MSEETAAPKAADQNEAFLERAKASGLARLAEAQSDTAAVRWAERTADMLVRRLRDRHAS</sequence>